<dbReference type="SUPFAM" id="SSF53092">
    <property type="entry name" value="Creatinase/prolidase N-terminal domain"/>
    <property type="match status" value="1"/>
</dbReference>
<dbReference type="InterPro" id="IPR000994">
    <property type="entry name" value="Pept_M24"/>
</dbReference>
<dbReference type="InterPro" id="IPR029149">
    <property type="entry name" value="Creatin/AminoP/Spt16_N"/>
</dbReference>
<reference key="1">
    <citation type="submission" date="2007-01" db="EMBL/GenBank/DDBJ databases">
        <title>The Genome Sequence of Puccinia graminis f. sp. tritici Strain CRL 75-36-700-3.</title>
        <authorList>
            <consortium name="The Broad Institute Genome Sequencing Platform"/>
            <person name="Birren B."/>
            <person name="Lander E."/>
            <person name="Galagan J."/>
            <person name="Nusbaum C."/>
            <person name="Devon K."/>
            <person name="Cuomo C."/>
            <person name="Jaffe D."/>
            <person name="Butler J."/>
            <person name="Alvarez P."/>
            <person name="Gnerre S."/>
            <person name="Grabherr M."/>
            <person name="Mauceli E."/>
            <person name="Brockman W."/>
            <person name="Young S."/>
            <person name="LaButti K."/>
            <person name="Sykes S."/>
            <person name="DeCaprio D."/>
            <person name="Crawford M."/>
            <person name="Koehrsen M."/>
            <person name="Engels R."/>
            <person name="Montgomery P."/>
            <person name="Pearson M."/>
            <person name="Howarth C."/>
            <person name="Larson L."/>
            <person name="White J."/>
            <person name="Zeng Q."/>
            <person name="Kodira C."/>
            <person name="Yandava C."/>
            <person name="Alvarado L."/>
            <person name="O'Leary S."/>
            <person name="Szabo L."/>
            <person name="Dean R."/>
            <person name="Schein J."/>
        </authorList>
    </citation>
    <scope>NUCLEOTIDE SEQUENCE</scope>
    <source>
        <strain>CRL 75-36-700-3</strain>
    </source>
</reference>
<evidence type="ECO:0000256" key="4">
    <source>
        <dbReference type="ARBA" id="ARBA00022801"/>
    </source>
</evidence>
<keyword evidence="5" id="KW-0464">Manganese</keyword>
<dbReference type="PANTHER" id="PTHR43226">
    <property type="entry name" value="XAA-PRO AMINOPEPTIDASE 3"/>
    <property type="match status" value="1"/>
</dbReference>
<dbReference type="HOGENOM" id="CLU_017266_1_1_1"/>
<evidence type="ECO:0000256" key="6">
    <source>
        <dbReference type="SAM" id="MobiDB-lite"/>
    </source>
</evidence>
<evidence type="ECO:0000256" key="2">
    <source>
        <dbReference type="ARBA" id="ARBA00008766"/>
    </source>
</evidence>
<dbReference type="Gene3D" id="3.40.350.10">
    <property type="entry name" value="Creatinase/prolidase N-terminal domain"/>
    <property type="match status" value="1"/>
</dbReference>
<feature type="compositionally biased region" description="Basic and acidic residues" evidence="6">
    <location>
        <begin position="64"/>
        <end position="74"/>
    </location>
</feature>
<dbReference type="Pfam" id="PF00557">
    <property type="entry name" value="Peptidase_M24"/>
    <property type="match status" value="1"/>
</dbReference>
<accession>E3K4C2</accession>
<gene>
    <name evidence="8" type="ORF">PGTG_05721</name>
</gene>
<dbReference type="EMBL" id="DS178272">
    <property type="protein sequence ID" value="EFP79400.2"/>
    <property type="molecule type" value="Genomic_DNA"/>
</dbReference>
<dbReference type="Proteomes" id="UP000008783">
    <property type="component" value="Unassembled WGS sequence"/>
</dbReference>
<dbReference type="Pfam" id="PF05195">
    <property type="entry name" value="AMP_N"/>
    <property type="match status" value="1"/>
</dbReference>
<reference evidence="9" key="2">
    <citation type="journal article" date="2011" name="Proc. Natl. Acad. Sci. U.S.A.">
        <title>Obligate biotrophy features unraveled by the genomic analysis of rust fungi.</title>
        <authorList>
            <person name="Duplessis S."/>
            <person name="Cuomo C.A."/>
            <person name="Lin Y.-C."/>
            <person name="Aerts A."/>
            <person name="Tisserant E."/>
            <person name="Veneault-Fourrey C."/>
            <person name="Joly D.L."/>
            <person name="Hacquard S."/>
            <person name="Amselem J."/>
            <person name="Cantarel B.L."/>
            <person name="Chiu R."/>
            <person name="Coutinho P.M."/>
            <person name="Feau N."/>
            <person name="Field M."/>
            <person name="Frey P."/>
            <person name="Gelhaye E."/>
            <person name="Goldberg J."/>
            <person name="Grabherr M.G."/>
            <person name="Kodira C.D."/>
            <person name="Kohler A."/>
            <person name="Kuees U."/>
            <person name="Lindquist E.A."/>
            <person name="Lucas S.M."/>
            <person name="Mago R."/>
            <person name="Mauceli E."/>
            <person name="Morin E."/>
            <person name="Murat C."/>
            <person name="Pangilinan J.L."/>
            <person name="Park R."/>
            <person name="Pearson M."/>
            <person name="Quesneville H."/>
            <person name="Rouhier N."/>
            <person name="Sakthikumar S."/>
            <person name="Salamov A.A."/>
            <person name="Schmutz J."/>
            <person name="Selles B."/>
            <person name="Shapiro H."/>
            <person name="Tanguay P."/>
            <person name="Tuskan G.A."/>
            <person name="Henrissat B."/>
            <person name="Van de Peer Y."/>
            <person name="Rouze P."/>
            <person name="Ellis J.G."/>
            <person name="Dodds P.N."/>
            <person name="Schein J.E."/>
            <person name="Zhong S."/>
            <person name="Hamelin R.C."/>
            <person name="Grigoriev I.V."/>
            <person name="Szabo L.J."/>
            <person name="Martin F."/>
        </authorList>
    </citation>
    <scope>NUCLEOTIDE SEQUENCE [LARGE SCALE GENOMIC DNA]</scope>
    <source>
        <strain evidence="9">CRL 75-36-700-3 / race SCCL</strain>
    </source>
</reference>
<dbReference type="FunCoup" id="E3K4C2">
    <property type="interactions" value="319"/>
</dbReference>
<proteinExistence type="inferred from homology"/>
<dbReference type="GO" id="GO:0006508">
    <property type="term" value="P:proteolysis"/>
    <property type="evidence" value="ECO:0000318"/>
    <property type="project" value="GO_Central"/>
</dbReference>
<dbReference type="RefSeq" id="XP_003323819.2">
    <property type="nucleotide sequence ID" value="XM_003323771.2"/>
</dbReference>
<evidence type="ECO:0000313" key="9">
    <source>
        <dbReference type="Proteomes" id="UP000008783"/>
    </source>
</evidence>
<evidence type="ECO:0000259" key="7">
    <source>
        <dbReference type="SMART" id="SM01011"/>
    </source>
</evidence>
<dbReference type="GO" id="GO:0030145">
    <property type="term" value="F:manganese ion binding"/>
    <property type="evidence" value="ECO:0007669"/>
    <property type="project" value="InterPro"/>
</dbReference>
<keyword evidence="4" id="KW-0378">Hydrolase</keyword>
<dbReference type="STRING" id="418459.E3K4C2"/>
<name>E3K4C2_PUCGT</name>
<keyword evidence="9" id="KW-1185">Reference proteome</keyword>
<feature type="domain" description="Aminopeptidase P N-terminal" evidence="7">
    <location>
        <begin position="150"/>
        <end position="286"/>
    </location>
</feature>
<dbReference type="SUPFAM" id="SSF55920">
    <property type="entry name" value="Creatinase/aminopeptidase"/>
    <property type="match status" value="1"/>
</dbReference>
<feature type="compositionally biased region" description="Basic and acidic residues" evidence="6">
    <location>
        <begin position="42"/>
        <end position="56"/>
    </location>
</feature>
<dbReference type="Gene3D" id="3.90.230.10">
    <property type="entry name" value="Creatinase/methionine aminopeptidase superfamily"/>
    <property type="match status" value="1"/>
</dbReference>
<sequence length="644" mass="72467">MRAKYVVSSRPRISDAHRSGGPVSGPEQRLFLDQGFLKFDSRRVKKKDNNSHHDTLGDQENEGEDRNKDHEPKTRRARRRKNRMDATGTTTIKLLWKNRFIWSISFHRVDFSRKYSHQQPTSSYDHQFFGQPLPITHPHLLAPHELTIGIPREEYAQRRAKLMDLLPDGSSVIIAGARTKWMAHHVFYPFRQSSDFWYLTGFQEPDACLLLEKDNSTKGYTMTMFVRPKDPFQEMWEGARSGIDGVTEWFGADATYDISDLASRLKPVLTKSTRSPVYLDLPSDIEFPNLPPWRSTVPLIDFFSKNNAQSGNLADFLSSPTGSFPSSSRSDLDSCLAVLASSRSTTRGQTDHSKYRPIRSLQAKLDPIKMIKSEAELKLLRIAADISAHGFKAAMRLAADCRPAEASRSEHELVQAFEGGCQRHSPGVGGRMGYVPVCAAGPAALTIHYTFNDRALRPGNQLVLLDAGFEYAGYVADITRTFPIGNQGRFSSAQRDLYEVVKNVEKELLTQCRQSSGHSLSSLHRASCQLLKDGLVRLGFNLDHPDALNRLYPHYIGHPVGTDLHDTPSWNRSHRLKAGSVITIEPGVYVPDEDKYPKHFRGIGIRVEDMVHVRENDQVILSCNTPKEVADVEACGSGLLERLQ</sequence>
<feature type="region of interest" description="Disordered" evidence="6">
    <location>
        <begin position="42"/>
        <end position="84"/>
    </location>
</feature>
<feature type="region of interest" description="Disordered" evidence="6">
    <location>
        <begin position="1"/>
        <end position="29"/>
    </location>
</feature>
<evidence type="ECO:0000313" key="8">
    <source>
        <dbReference type="EMBL" id="EFP79400.2"/>
    </source>
</evidence>
<evidence type="ECO:0000256" key="3">
    <source>
        <dbReference type="ARBA" id="ARBA00022723"/>
    </source>
</evidence>
<comment type="cofactor">
    <cofactor evidence="1">
        <name>Mn(2+)</name>
        <dbReference type="ChEBI" id="CHEBI:29035"/>
    </cofactor>
</comment>
<dbReference type="GeneID" id="10531224"/>
<dbReference type="VEuPathDB" id="FungiDB:PGTG_05721"/>
<dbReference type="GO" id="GO:0005739">
    <property type="term" value="C:mitochondrion"/>
    <property type="evidence" value="ECO:0000318"/>
    <property type="project" value="GO_Central"/>
</dbReference>
<dbReference type="KEGG" id="pgr:PGTG_05721"/>
<organism evidence="8 9">
    <name type="scientific">Puccinia graminis f. sp. tritici (strain CRL 75-36-700-3 / race SCCL)</name>
    <name type="common">Black stem rust fungus</name>
    <dbReference type="NCBI Taxonomy" id="418459"/>
    <lineage>
        <taxon>Eukaryota</taxon>
        <taxon>Fungi</taxon>
        <taxon>Dikarya</taxon>
        <taxon>Basidiomycota</taxon>
        <taxon>Pucciniomycotina</taxon>
        <taxon>Pucciniomycetes</taxon>
        <taxon>Pucciniales</taxon>
        <taxon>Pucciniaceae</taxon>
        <taxon>Puccinia</taxon>
    </lineage>
</organism>
<evidence type="ECO:0000256" key="5">
    <source>
        <dbReference type="ARBA" id="ARBA00023211"/>
    </source>
</evidence>
<dbReference type="AlphaFoldDB" id="E3K4C2"/>
<dbReference type="InterPro" id="IPR052433">
    <property type="entry name" value="X-Pro_dipept-like"/>
</dbReference>
<dbReference type="eggNOG" id="KOG2414">
    <property type="taxonomic scope" value="Eukaryota"/>
</dbReference>
<dbReference type="InterPro" id="IPR007865">
    <property type="entry name" value="Aminopep_P_N"/>
</dbReference>
<dbReference type="InterPro" id="IPR036005">
    <property type="entry name" value="Creatinase/aminopeptidase-like"/>
</dbReference>
<dbReference type="GO" id="GO:0070006">
    <property type="term" value="F:metalloaminopeptidase activity"/>
    <property type="evidence" value="ECO:0007669"/>
    <property type="project" value="InterPro"/>
</dbReference>
<evidence type="ECO:0000256" key="1">
    <source>
        <dbReference type="ARBA" id="ARBA00001936"/>
    </source>
</evidence>
<dbReference type="InParanoid" id="E3K4C2"/>
<keyword evidence="3" id="KW-0479">Metal-binding</keyword>
<dbReference type="SMART" id="SM01011">
    <property type="entry name" value="AMP_N"/>
    <property type="match status" value="1"/>
</dbReference>
<dbReference type="GO" id="GO:0004177">
    <property type="term" value="F:aminopeptidase activity"/>
    <property type="evidence" value="ECO:0000318"/>
    <property type="project" value="GO_Central"/>
</dbReference>
<comment type="similarity">
    <text evidence="2">Belongs to the peptidase M24B family.</text>
</comment>
<protein>
    <recommendedName>
        <fullName evidence="7">Aminopeptidase P N-terminal domain-containing protein</fullName>
    </recommendedName>
</protein>
<dbReference type="OrthoDB" id="4215474at2759"/>
<dbReference type="PANTHER" id="PTHR43226:SF4">
    <property type="entry name" value="XAA-PRO AMINOPEPTIDASE 3"/>
    <property type="match status" value="1"/>
</dbReference>